<dbReference type="RefSeq" id="WP_109958405.1">
    <property type="nucleotide sequence ID" value="NZ_CP029553.1"/>
</dbReference>
<feature type="domain" description="Thiolase N-terminal" evidence="1">
    <location>
        <begin position="4"/>
        <end position="225"/>
    </location>
</feature>
<dbReference type="Gene3D" id="3.40.47.10">
    <property type="match status" value="1"/>
</dbReference>
<dbReference type="InterPro" id="IPR016039">
    <property type="entry name" value="Thiolase-like"/>
</dbReference>
<dbReference type="KEGG" id="mtea:DK419_06780"/>
<proteinExistence type="predicted"/>
<evidence type="ECO:0000259" key="2">
    <source>
        <dbReference type="Pfam" id="PF22691"/>
    </source>
</evidence>
<dbReference type="GO" id="GO:0003988">
    <property type="term" value="F:acetyl-CoA C-acyltransferase activity"/>
    <property type="evidence" value="ECO:0007669"/>
    <property type="project" value="UniProtKB-ARBA"/>
</dbReference>
<dbReference type="SUPFAM" id="SSF53901">
    <property type="entry name" value="Thiolase-like"/>
    <property type="match status" value="1"/>
</dbReference>
<reference evidence="3 4" key="1">
    <citation type="submission" date="2018-05" db="EMBL/GenBank/DDBJ databases">
        <title>Complete Genome Sequence of Methylobacterium sp. 17Sr1-28.</title>
        <authorList>
            <person name="Srinivasan S."/>
        </authorList>
    </citation>
    <scope>NUCLEOTIDE SEQUENCE [LARGE SCALE GENOMIC DNA]</scope>
    <source>
        <strain evidence="3 4">17Sr1-28</strain>
    </source>
</reference>
<feature type="domain" description="Thiolase C-terminal" evidence="2">
    <location>
        <begin position="250"/>
        <end position="386"/>
    </location>
</feature>
<dbReference type="PANTHER" id="PTHR42870">
    <property type="entry name" value="ACETYL-COA C-ACETYLTRANSFERASE"/>
    <property type="match status" value="1"/>
</dbReference>
<gene>
    <name evidence="3" type="ORF">DK419_06780</name>
</gene>
<dbReference type="PANTHER" id="PTHR42870:SF2">
    <property type="entry name" value="LIPID-TRANSFER PROTEIN, PUTATIVE-RELATED"/>
    <property type="match status" value="1"/>
</dbReference>
<evidence type="ECO:0000313" key="3">
    <source>
        <dbReference type="EMBL" id="AWN46050.1"/>
    </source>
</evidence>
<keyword evidence="4" id="KW-1185">Reference proteome</keyword>
<accession>A0A2U8WKX4</accession>
<dbReference type="Pfam" id="PF22691">
    <property type="entry name" value="Thiolase_C_1"/>
    <property type="match status" value="1"/>
</dbReference>
<protein>
    <submittedName>
        <fullName evidence="3">Thiolase domain-containing protein</fullName>
    </submittedName>
</protein>
<dbReference type="InterPro" id="IPR002155">
    <property type="entry name" value="Thiolase"/>
</dbReference>
<dbReference type="InterPro" id="IPR055140">
    <property type="entry name" value="Thiolase_C_2"/>
</dbReference>
<dbReference type="Pfam" id="PF00108">
    <property type="entry name" value="Thiolase_N"/>
    <property type="match status" value="1"/>
</dbReference>
<dbReference type="PIRSF" id="PIRSF000429">
    <property type="entry name" value="Ac-CoA_Ac_transf"/>
    <property type="match status" value="1"/>
</dbReference>
<evidence type="ECO:0000259" key="1">
    <source>
        <dbReference type="Pfam" id="PF00108"/>
    </source>
</evidence>
<name>A0A2U8WKX4_9HYPH</name>
<dbReference type="AlphaFoldDB" id="A0A2U8WKX4"/>
<dbReference type="EMBL" id="CP029553">
    <property type="protein sequence ID" value="AWN46050.1"/>
    <property type="molecule type" value="Genomic_DNA"/>
</dbReference>
<dbReference type="InterPro" id="IPR020616">
    <property type="entry name" value="Thiolase_N"/>
</dbReference>
<dbReference type="CDD" id="cd00829">
    <property type="entry name" value="SCP-x_thiolase"/>
    <property type="match status" value="1"/>
</dbReference>
<sequence>MTACIVGWSHTPFGKHDAETVESLIVRVANEALAHAGIGPQDVDEIVLGHYNAGFTPQDFTASLVLQADDGFRFKPATRVENACATGSAAVHQGIKTIEAKRARVVLVVGVEQMTRTPGPEIGRTLLKASYLPEDGDNPAGFAGVFGNIAGAYFQRHGDQSDALAMIAAKNHHNGVQNPYAQMRKDLGFEFCRTESDKNPFVAGPLKRTDCSLVSDGAAAVVLADTETALRMRRAVAFRATAHAQDFLPMSKRDVLKFEGAATAWARALGQAGITLDDLSLVETHDCFTVAELIEYEAMGLTREGRGADAIREGWTTKEGKLPVNPSGGLKAKGHPIGATGVSMHALSAMQLCGDAGGMQIPDATLAGVFNMGGVAVANYVSVLERIK</sequence>
<evidence type="ECO:0000313" key="4">
    <source>
        <dbReference type="Proteomes" id="UP000245444"/>
    </source>
</evidence>
<dbReference type="OrthoDB" id="9790314at2"/>
<dbReference type="Proteomes" id="UP000245444">
    <property type="component" value="Chromosome"/>
</dbReference>
<organism evidence="3 4">
    <name type="scientific">Methylobacterium terrae</name>
    <dbReference type="NCBI Taxonomy" id="2202827"/>
    <lineage>
        <taxon>Bacteria</taxon>
        <taxon>Pseudomonadati</taxon>
        <taxon>Pseudomonadota</taxon>
        <taxon>Alphaproteobacteria</taxon>
        <taxon>Hyphomicrobiales</taxon>
        <taxon>Methylobacteriaceae</taxon>
        <taxon>Methylobacterium</taxon>
    </lineage>
</organism>
<dbReference type="NCBIfam" id="NF005704">
    <property type="entry name" value="PRK07516.1"/>
    <property type="match status" value="1"/>
</dbReference>